<dbReference type="GeneID" id="66067649"/>
<keyword evidence="3" id="KW-1185">Reference proteome</keyword>
<protein>
    <submittedName>
        <fullName evidence="2">Uncharacterized protein</fullName>
    </submittedName>
</protein>
<dbReference type="AlphaFoldDB" id="A0A8E5HW32"/>
<dbReference type="EMBL" id="CP072757">
    <property type="protein sequence ID" value="QUC22631.1"/>
    <property type="molecule type" value="Genomic_DNA"/>
</dbReference>
<name>A0A8E5HW32_USTVR</name>
<proteinExistence type="predicted"/>
<feature type="region of interest" description="Disordered" evidence="1">
    <location>
        <begin position="74"/>
        <end position="100"/>
    </location>
</feature>
<dbReference type="RefSeq" id="XP_043000304.1">
    <property type="nucleotide sequence ID" value="XM_043144369.1"/>
</dbReference>
<organism evidence="2 3">
    <name type="scientific">Ustilaginoidea virens</name>
    <name type="common">Rice false smut fungus</name>
    <name type="synonym">Villosiclava virens</name>
    <dbReference type="NCBI Taxonomy" id="1159556"/>
    <lineage>
        <taxon>Eukaryota</taxon>
        <taxon>Fungi</taxon>
        <taxon>Dikarya</taxon>
        <taxon>Ascomycota</taxon>
        <taxon>Pezizomycotina</taxon>
        <taxon>Sordariomycetes</taxon>
        <taxon>Hypocreomycetidae</taxon>
        <taxon>Hypocreales</taxon>
        <taxon>Clavicipitaceae</taxon>
        <taxon>Ustilaginoidea</taxon>
    </lineage>
</organism>
<evidence type="ECO:0000313" key="3">
    <source>
        <dbReference type="Proteomes" id="UP000027002"/>
    </source>
</evidence>
<dbReference type="Proteomes" id="UP000027002">
    <property type="component" value="Chromosome 5"/>
</dbReference>
<sequence>MCLRKVCMWPCTPGSVPRLTRHAAEFSQTLSIVPKGNPRQVSRQKPTPASAAAYVCDPTTPAFVLHAPATASLGAMGNSSSPPTPTIPIKRNPDSWALSC</sequence>
<evidence type="ECO:0000256" key="1">
    <source>
        <dbReference type="SAM" id="MobiDB-lite"/>
    </source>
</evidence>
<evidence type="ECO:0000313" key="2">
    <source>
        <dbReference type="EMBL" id="QUC22631.1"/>
    </source>
</evidence>
<accession>A0A8E5HW32</accession>
<reference evidence="2" key="1">
    <citation type="submission" date="2020-03" db="EMBL/GenBank/DDBJ databases">
        <title>A mixture of massive structural variations and highly conserved coding sequences in Ustilaginoidea virens genome.</title>
        <authorList>
            <person name="Zhang K."/>
            <person name="Zhao Z."/>
            <person name="Zhang Z."/>
            <person name="Li Y."/>
            <person name="Hsiang T."/>
            <person name="Sun W."/>
        </authorList>
    </citation>
    <scope>NUCLEOTIDE SEQUENCE</scope>
    <source>
        <strain evidence="2">UV-8b</strain>
    </source>
</reference>
<gene>
    <name evidence="2" type="ORF">UV8b_06872</name>
</gene>
<dbReference type="KEGG" id="uvi:66067649"/>